<feature type="transmembrane region" description="Helical" evidence="7">
    <location>
        <begin position="78"/>
        <end position="96"/>
    </location>
</feature>
<dbReference type="Pfam" id="PF00528">
    <property type="entry name" value="BPD_transp_1"/>
    <property type="match status" value="1"/>
</dbReference>
<evidence type="ECO:0000313" key="11">
    <source>
        <dbReference type="Proteomes" id="UP000749040"/>
    </source>
</evidence>
<dbReference type="PANTHER" id="PTHR43744">
    <property type="entry name" value="ABC TRANSPORTER PERMEASE PROTEIN MG189-RELATED-RELATED"/>
    <property type="match status" value="1"/>
</dbReference>
<reference evidence="10 11" key="1">
    <citation type="submission" date="2021-01" db="EMBL/GenBank/DDBJ databases">
        <title>Streptomyces acididurans sp. nov., isolated from a peat swamp forest soil.</title>
        <authorList>
            <person name="Chantavorakit T."/>
            <person name="Duangmal K."/>
        </authorList>
    </citation>
    <scope>NUCLEOTIDE SEQUENCE [LARGE SCALE GENOMIC DNA]</scope>
    <source>
        <strain evidence="10 11">KK5PA1</strain>
    </source>
</reference>
<comment type="subcellular location">
    <subcellularLocation>
        <location evidence="1 7">Cell membrane</location>
        <topology evidence="1 7">Multi-pass membrane protein</topology>
    </subcellularLocation>
</comment>
<dbReference type="InterPro" id="IPR000515">
    <property type="entry name" value="MetI-like"/>
</dbReference>
<dbReference type="PROSITE" id="PS50928">
    <property type="entry name" value="ABC_TM1"/>
    <property type="match status" value="1"/>
</dbReference>
<accession>A0ABS2U4K4</accession>
<feature type="region of interest" description="Disordered" evidence="8">
    <location>
        <begin position="1"/>
        <end position="35"/>
    </location>
</feature>
<feature type="transmembrane region" description="Helical" evidence="7">
    <location>
        <begin position="142"/>
        <end position="163"/>
    </location>
</feature>
<feature type="domain" description="ABC transmembrane type-1" evidence="9">
    <location>
        <begin position="106"/>
        <end position="304"/>
    </location>
</feature>
<keyword evidence="2 7" id="KW-0813">Transport</keyword>
<keyword evidence="5 7" id="KW-1133">Transmembrane helix</keyword>
<dbReference type="Gene3D" id="1.10.3720.10">
    <property type="entry name" value="MetI-like"/>
    <property type="match status" value="1"/>
</dbReference>
<dbReference type="EMBL" id="JADKYB010000022">
    <property type="protein sequence ID" value="MBM9509063.1"/>
    <property type="molecule type" value="Genomic_DNA"/>
</dbReference>
<feature type="transmembrane region" description="Helical" evidence="7">
    <location>
        <begin position="214"/>
        <end position="239"/>
    </location>
</feature>
<keyword evidence="6 7" id="KW-0472">Membrane</keyword>
<evidence type="ECO:0000256" key="2">
    <source>
        <dbReference type="ARBA" id="ARBA00022448"/>
    </source>
</evidence>
<organism evidence="10 11">
    <name type="scientific">Actinacidiphila acididurans</name>
    <dbReference type="NCBI Taxonomy" id="2784346"/>
    <lineage>
        <taxon>Bacteria</taxon>
        <taxon>Bacillati</taxon>
        <taxon>Actinomycetota</taxon>
        <taxon>Actinomycetes</taxon>
        <taxon>Kitasatosporales</taxon>
        <taxon>Streptomycetaceae</taxon>
        <taxon>Actinacidiphila</taxon>
    </lineage>
</organism>
<evidence type="ECO:0000256" key="8">
    <source>
        <dbReference type="SAM" id="MobiDB-lite"/>
    </source>
</evidence>
<dbReference type="CDD" id="cd06261">
    <property type="entry name" value="TM_PBP2"/>
    <property type="match status" value="1"/>
</dbReference>
<gene>
    <name evidence="10" type="ORF">ITX44_31865</name>
</gene>
<keyword evidence="11" id="KW-1185">Reference proteome</keyword>
<feature type="transmembrane region" description="Helical" evidence="7">
    <location>
        <begin position="288"/>
        <end position="308"/>
    </location>
</feature>
<sequence>MSAAANRPAVKGPSAGRRATGRRTTDRRAGRSPAFGRPSSLGRLAKAVVLTLCCAVVVVPFAGILATSLADRAEITRAGGFVLVPHGVHLAAYRAVLSGGVVTRALVISLLVTAVGTALSLAATALLAYGLSRTDSVGHRPLLMVVLFAVLFGPGIIPSYLVVKQFGLLDSYWSLILPVMVNAFNVVVVRAFFMELPAELLDAARIDGAGDWTVLWRVVLPLSRAVLAVIGLFYAVGYWNSFFNALLYLNDTSKWPLQLVLRTYVVNNTSLGVDQVGASGSSLPPQTAIQMAILVISLVPVLVVYPFVQRHFGKGVLTGAVKG</sequence>
<proteinExistence type="inferred from homology"/>
<name>A0ABS2U4K4_9ACTN</name>
<evidence type="ECO:0000256" key="5">
    <source>
        <dbReference type="ARBA" id="ARBA00022989"/>
    </source>
</evidence>
<dbReference type="Proteomes" id="UP000749040">
    <property type="component" value="Unassembled WGS sequence"/>
</dbReference>
<evidence type="ECO:0000256" key="1">
    <source>
        <dbReference type="ARBA" id="ARBA00004651"/>
    </source>
</evidence>
<evidence type="ECO:0000259" key="9">
    <source>
        <dbReference type="PROSITE" id="PS50928"/>
    </source>
</evidence>
<evidence type="ECO:0000256" key="7">
    <source>
        <dbReference type="RuleBase" id="RU363032"/>
    </source>
</evidence>
<feature type="transmembrane region" description="Helical" evidence="7">
    <location>
        <begin position="175"/>
        <end position="193"/>
    </location>
</feature>
<dbReference type="RefSeq" id="WP_205361676.1">
    <property type="nucleotide sequence ID" value="NZ_JADKYB010000022.1"/>
</dbReference>
<evidence type="ECO:0000256" key="6">
    <source>
        <dbReference type="ARBA" id="ARBA00023136"/>
    </source>
</evidence>
<dbReference type="InterPro" id="IPR035906">
    <property type="entry name" value="MetI-like_sf"/>
</dbReference>
<evidence type="ECO:0000256" key="4">
    <source>
        <dbReference type="ARBA" id="ARBA00022692"/>
    </source>
</evidence>
<evidence type="ECO:0000313" key="10">
    <source>
        <dbReference type="EMBL" id="MBM9509063.1"/>
    </source>
</evidence>
<dbReference type="SUPFAM" id="SSF161098">
    <property type="entry name" value="MetI-like"/>
    <property type="match status" value="1"/>
</dbReference>
<comment type="caution">
    <text evidence="10">The sequence shown here is derived from an EMBL/GenBank/DDBJ whole genome shotgun (WGS) entry which is preliminary data.</text>
</comment>
<evidence type="ECO:0000256" key="3">
    <source>
        <dbReference type="ARBA" id="ARBA00022475"/>
    </source>
</evidence>
<keyword evidence="3" id="KW-1003">Cell membrane</keyword>
<comment type="similarity">
    <text evidence="7">Belongs to the binding-protein-dependent transport system permease family.</text>
</comment>
<feature type="transmembrane region" description="Helical" evidence="7">
    <location>
        <begin position="108"/>
        <end position="130"/>
    </location>
</feature>
<keyword evidence="4 7" id="KW-0812">Transmembrane</keyword>
<dbReference type="PANTHER" id="PTHR43744:SF9">
    <property type="entry name" value="POLYGALACTURONAN_RHAMNOGALACTURONAN TRANSPORT SYSTEM PERMEASE PROTEIN YTCP"/>
    <property type="match status" value="1"/>
</dbReference>
<feature type="transmembrane region" description="Helical" evidence="7">
    <location>
        <begin position="47"/>
        <end position="66"/>
    </location>
</feature>
<protein>
    <submittedName>
        <fullName evidence="10">Carbohydrate ABC transporter permease</fullName>
    </submittedName>
</protein>